<gene>
    <name evidence="2" type="ORF">MCOR_52043</name>
</gene>
<evidence type="ECO:0000313" key="3">
    <source>
        <dbReference type="Proteomes" id="UP000507470"/>
    </source>
</evidence>
<evidence type="ECO:0000313" key="2">
    <source>
        <dbReference type="EMBL" id="CAC5419736.1"/>
    </source>
</evidence>
<keyword evidence="1" id="KW-0472">Membrane</keyword>
<feature type="transmembrane region" description="Helical" evidence="1">
    <location>
        <begin position="175"/>
        <end position="196"/>
    </location>
</feature>
<protein>
    <submittedName>
        <fullName evidence="2">Uncharacterized protein</fullName>
    </submittedName>
</protein>
<reference evidence="2 3" key="1">
    <citation type="submission" date="2020-06" db="EMBL/GenBank/DDBJ databases">
        <authorList>
            <person name="Li R."/>
            <person name="Bekaert M."/>
        </authorList>
    </citation>
    <scope>NUCLEOTIDE SEQUENCE [LARGE SCALE GENOMIC DNA]</scope>
    <source>
        <strain evidence="3">wild</strain>
    </source>
</reference>
<sequence length="212" mass="23874">MCISGIIFKDLDEDLSYFLFKLILKKCNRSCCSISTILLVRFWIGLGLNGASITAAFSSECTFNNNSKFTLYILDVCKSRGNLSDVPRNMTIDINPKPIEMTYEAMLSIMALFLMVTVVYSCKCFCCCLKCEDGKKAKKCRFVLMLIYKLIVIGADIFVIAMLTIVWIYKGMEGALNIALFTWNIVSLIVASYQLFRLKQRGLNSAALSDET</sequence>
<dbReference type="OrthoDB" id="6078764at2759"/>
<feature type="transmembrane region" description="Helical" evidence="1">
    <location>
        <begin position="146"/>
        <end position="169"/>
    </location>
</feature>
<dbReference type="EMBL" id="CACVKT020009053">
    <property type="protein sequence ID" value="CAC5419736.1"/>
    <property type="molecule type" value="Genomic_DNA"/>
</dbReference>
<keyword evidence="1" id="KW-1133">Transmembrane helix</keyword>
<organism evidence="2 3">
    <name type="scientific">Mytilus coruscus</name>
    <name type="common">Sea mussel</name>
    <dbReference type="NCBI Taxonomy" id="42192"/>
    <lineage>
        <taxon>Eukaryota</taxon>
        <taxon>Metazoa</taxon>
        <taxon>Spiralia</taxon>
        <taxon>Lophotrochozoa</taxon>
        <taxon>Mollusca</taxon>
        <taxon>Bivalvia</taxon>
        <taxon>Autobranchia</taxon>
        <taxon>Pteriomorphia</taxon>
        <taxon>Mytilida</taxon>
        <taxon>Mytiloidea</taxon>
        <taxon>Mytilidae</taxon>
        <taxon>Mytilinae</taxon>
        <taxon>Mytilus</taxon>
    </lineage>
</organism>
<keyword evidence="1" id="KW-0812">Transmembrane</keyword>
<keyword evidence="3" id="KW-1185">Reference proteome</keyword>
<feature type="transmembrane region" description="Helical" evidence="1">
    <location>
        <begin position="105"/>
        <end position="126"/>
    </location>
</feature>
<dbReference type="Proteomes" id="UP000507470">
    <property type="component" value="Unassembled WGS sequence"/>
</dbReference>
<evidence type="ECO:0000256" key="1">
    <source>
        <dbReference type="SAM" id="Phobius"/>
    </source>
</evidence>
<name>A0A6J8EII9_MYTCO</name>
<dbReference type="AlphaFoldDB" id="A0A6J8EII9"/>
<proteinExistence type="predicted"/>
<accession>A0A6J8EII9</accession>